<dbReference type="InterPro" id="IPR049453">
    <property type="entry name" value="Memb_transporter_dom"/>
</dbReference>
<feature type="domain" description="Integral membrane bound transporter" evidence="6">
    <location>
        <begin position="363"/>
        <end position="494"/>
    </location>
</feature>
<dbReference type="AlphaFoldDB" id="A0A367PPP0"/>
<evidence type="ECO:0000256" key="5">
    <source>
        <dbReference type="SAM" id="Phobius"/>
    </source>
</evidence>
<comment type="caution">
    <text evidence="7">The sequence shown here is derived from an EMBL/GenBank/DDBJ whole genome shotgun (WGS) entry which is preliminary data.</text>
</comment>
<evidence type="ECO:0000256" key="2">
    <source>
        <dbReference type="ARBA" id="ARBA00022692"/>
    </source>
</evidence>
<evidence type="ECO:0000313" key="7">
    <source>
        <dbReference type="EMBL" id="RCJ09563.1"/>
    </source>
</evidence>
<dbReference type="Pfam" id="PF13515">
    <property type="entry name" value="FUSC_2"/>
    <property type="match status" value="1"/>
</dbReference>
<evidence type="ECO:0000256" key="1">
    <source>
        <dbReference type="ARBA" id="ARBA00004141"/>
    </source>
</evidence>
<name>A0A367PPP0_CUPNE</name>
<feature type="transmembrane region" description="Helical" evidence="5">
    <location>
        <begin position="154"/>
        <end position="174"/>
    </location>
</feature>
<proteinExistence type="predicted"/>
<keyword evidence="3 5" id="KW-1133">Transmembrane helix</keyword>
<dbReference type="GO" id="GO:0016020">
    <property type="term" value="C:membrane"/>
    <property type="evidence" value="ECO:0007669"/>
    <property type="project" value="UniProtKB-SubCell"/>
</dbReference>
<dbReference type="Proteomes" id="UP000253501">
    <property type="component" value="Unassembled WGS sequence"/>
</dbReference>
<organism evidence="7 8">
    <name type="scientific">Cupriavidus necator</name>
    <name type="common">Alcaligenes eutrophus</name>
    <name type="synonym">Ralstonia eutropha</name>
    <dbReference type="NCBI Taxonomy" id="106590"/>
    <lineage>
        <taxon>Bacteria</taxon>
        <taxon>Pseudomonadati</taxon>
        <taxon>Pseudomonadota</taxon>
        <taxon>Betaproteobacteria</taxon>
        <taxon>Burkholderiales</taxon>
        <taxon>Burkholderiaceae</taxon>
        <taxon>Cupriavidus</taxon>
    </lineage>
</organism>
<feature type="transmembrane region" description="Helical" evidence="5">
    <location>
        <begin position="71"/>
        <end position="93"/>
    </location>
</feature>
<accession>A0A367PPP0</accession>
<evidence type="ECO:0000256" key="3">
    <source>
        <dbReference type="ARBA" id="ARBA00022989"/>
    </source>
</evidence>
<dbReference type="EMBL" id="QDHA01000010">
    <property type="protein sequence ID" value="RCJ09563.1"/>
    <property type="molecule type" value="Genomic_DNA"/>
</dbReference>
<reference evidence="7 8" key="1">
    <citation type="submission" date="2018-04" db="EMBL/GenBank/DDBJ databases">
        <title>Cupriavidus necator CR12 genome sequencing and assembly.</title>
        <authorList>
            <person name="Ben Fekih I."/>
            <person name="Mazhar H.S."/>
            <person name="Bello S.K."/>
            <person name="Rensing C."/>
        </authorList>
    </citation>
    <scope>NUCLEOTIDE SEQUENCE [LARGE SCALE GENOMIC DNA]</scope>
    <source>
        <strain evidence="7 8">CR12</strain>
    </source>
</reference>
<keyword evidence="4 5" id="KW-0472">Membrane</keyword>
<feature type="transmembrane region" description="Helical" evidence="5">
    <location>
        <begin position="482"/>
        <end position="500"/>
    </location>
</feature>
<gene>
    <name evidence="7" type="ORF">DDK22_05175</name>
</gene>
<feature type="transmembrane region" description="Helical" evidence="5">
    <location>
        <begin position="426"/>
        <end position="443"/>
    </location>
</feature>
<feature type="transmembrane region" description="Helical" evidence="5">
    <location>
        <begin position="450"/>
        <end position="470"/>
    </location>
</feature>
<evidence type="ECO:0000259" key="6">
    <source>
        <dbReference type="Pfam" id="PF13515"/>
    </source>
</evidence>
<feature type="transmembrane region" description="Helical" evidence="5">
    <location>
        <begin position="398"/>
        <end position="420"/>
    </location>
</feature>
<protein>
    <submittedName>
        <fullName evidence="7">FUSC family protein</fullName>
    </submittedName>
</protein>
<keyword evidence="2 5" id="KW-0812">Transmembrane</keyword>
<evidence type="ECO:0000256" key="4">
    <source>
        <dbReference type="ARBA" id="ARBA00023136"/>
    </source>
</evidence>
<sequence length="659" mass="69306">MAQPAADKLRLGLADIRALLAPLPGRAAATTRIAAACTLTVLVTSIYGTPEAAISAYMIFFVNRADRTSSIVMSVAALVLISMIIGLVIWLADFSVDDPLRRVACMAVVSAAVLFLASASKLRPVGAIVAMIIGFGLDELGLVPSGEIATRALLYAWLMVAIPLGVNVVVNLVLGPAPRRLATDRLAHCLRLAARSLQAPDGDPEALHEALRDGVQPIAGWLKLAKIEGSVDAQDLLALRQASSSTMAILLAADVARQQSGAQLPAAVAVPIATTLDDMARMLDAGGYPVEIGLSVPGLAGLPPVQAAVAAELVGAINRYAEPGDPAPQEQADKAHGGFLDADAFSNPVHVRYALKTTGAAMLCYLLYQQLNWPGIHTCFITCYLVSLGTAAETVEKLTLRLAGCLVGAAIGTAAMVYVVPSLTSVGGLMLLVFAGSWISAWVAQGSPRIAYSGFQVAFAFYLCVIQGSGPGFDLTIARDRVIGVVLGNLVVYLVFTRIWPVSIASRIEAALAALVTQWRQLTEARQSDARRSHAAAAMARHGEITQDLILANYEPASVGPGRDWIEDRRRRLAALDAIAGPMFLLAERFPGDPELARRLHTLQATDAVAPTAHAANGSHDAQADKVRHALLALVDRRLADSPVEAPAATSSTSIHAQT</sequence>
<dbReference type="RefSeq" id="WP_114131026.1">
    <property type="nucleotide sequence ID" value="NZ_CP068434.1"/>
</dbReference>
<comment type="subcellular location">
    <subcellularLocation>
        <location evidence="1">Membrane</location>
        <topology evidence="1">Multi-pass membrane protein</topology>
    </subcellularLocation>
</comment>
<evidence type="ECO:0000313" key="8">
    <source>
        <dbReference type="Proteomes" id="UP000253501"/>
    </source>
</evidence>
<feature type="transmembrane region" description="Helical" evidence="5">
    <location>
        <begin position="33"/>
        <end position="59"/>
    </location>
</feature>